<organism evidence="1">
    <name type="scientific">Streptomyces sp. NBC_00119</name>
    <dbReference type="NCBI Taxonomy" id="2975659"/>
    <lineage>
        <taxon>Bacteria</taxon>
        <taxon>Bacillati</taxon>
        <taxon>Actinomycetota</taxon>
        <taxon>Actinomycetes</taxon>
        <taxon>Kitasatosporales</taxon>
        <taxon>Streptomycetaceae</taxon>
        <taxon>Streptomyces</taxon>
    </lineage>
</organism>
<evidence type="ECO:0000313" key="1">
    <source>
        <dbReference type="EMBL" id="WTS17729.1"/>
    </source>
</evidence>
<dbReference type="Gene3D" id="3.40.50.1820">
    <property type="entry name" value="alpha/beta hydrolase"/>
    <property type="match status" value="1"/>
</dbReference>
<dbReference type="EMBL" id="CP108195">
    <property type="protein sequence ID" value="WTS17729.1"/>
    <property type="molecule type" value="Genomic_DNA"/>
</dbReference>
<reference evidence="1" key="1">
    <citation type="submission" date="2022-10" db="EMBL/GenBank/DDBJ databases">
        <title>The complete genomes of actinobacterial strains from the NBC collection.</title>
        <authorList>
            <person name="Joergensen T.S."/>
            <person name="Alvarez Arevalo M."/>
            <person name="Sterndorff E.B."/>
            <person name="Faurdal D."/>
            <person name="Vuksanovic O."/>
            <person name="Mourched A.-S."/>
            <person name="Charusanti P."/>
            <person name="Shaw S."/>
            <person name="Blin K."/>
            <person name="Weber T."/>
        </authorList>
    </citation>
    <scope>NUCLEOTIDE SEQUENCE</scope>
    <source>
        <strain evidence="1">NBC_00119</strain>
    </source>
</reference>
<dbReference type="InterPro" id="IPR029058">
    <property type="entry name" value="AB_hydrolase_fold"/>
</dbReference>
<sequence>MLHPLPTGALALAQEPLAPSVEMGYWYFFCFLTERGQMGLTRNREDLARVVWQRNSPEWHVTDAEFAQAAQL</sequence>
<dbReference type="AlphaFoldDB" id="A0AAU1UKF4"/>
<accession>A0AAU1UKF4</accession>
<proteinExistence type="predicted"/>
<gene>
    <name evidence="1" type="ORF">OHU69_45940</name>
</gene>
<protein>
    <submittedName>
        <fullName evidence="1">Uncharacterized protein</fullName>
    </submittedName>
</protein>
<name>A0AAU1UKF4_9ACTN</name>